<dbReference type="SMART" id="SM00664">
    <property type="entry name" value="DoH"/>
    <property type="match status" value="1"/>
</dbReference>
<dbReference type="CDD" id="cd08760">
    <property type="entry name" value="Cyt_b561_FRRS1_like"/>
    <property type="match status" value="1"/>
</dbReference>
<evidence type="ECO:0000256" key="7">
    <source>
        <dbReference type="SAM" id="MobiDB-lite"/>
    </source>
</evidence>
<dbReference type="EMBL" id="CBMG010003319">
    <property type="protein sequence ID" value="CEG03932.1"/>
    <property type="molecule type" value="Genomic_DNA"/>
</dbReference>
<feature type="transmembrane region" description="Helical" evidence="8">
    <location>
        <begin position="735"/>
        <end position="752"/>
    </location>
</feature>
<dbReference type="Pfam" id="PF16010">
    <property type="entry name" value="CDH-cyt"/>
    <property type="match status" value="1"/>
</dbReference>
<dbReference type="SUPFAM" id="SSF89372">
    <property type="entry name" value="Fucose-specific lectin"/>
    <property type="match status" value="1"/>
</dbReference>
<evidence type="ECO:0000256" key="2">
    <source>
        <dbReference type="ARBA" id="ARBA00022448"/>
    </source>
</evidence>
<dbReference type="PANTHER" id="PTHR47797:SF4">
    <property type="entry name" value="DOMON DOMAIN-CONTAINING PROTEIN"/>
    <property type="match status" value="1"/>
</dbReference>
<evidence type="ECO:0000313" key="11">
    <source>
        <dbReference type="EMBL" id="CEG03932.1"/>
    </source>
</evidence>
<dbReference type="InterPro" id="IPR005018">
    <property type="entry name" value="DOMON_domain"/>
</dbReference>
<feature type="transmembrane region" description="Helical" evidence="8">
    <location>
        <begin position="395"/>
        <end position="416"/>
    </location>
</feature>
<evidence type="ECO:0000256" key="8">
    <source>
        <dbReference type="SAM" id="Phobius"/>
    </source>
</evidence>
<feature type="domain" description="Cytochrome b561" evidence="10">
    <location>
        <begin position="670"/>
        <end position="789"/>
    </location>
</feature>
<dbReference type="GO" id="GO:0016020">
    <property type="term" value="C:membrane"/>
    <property type="evidence" value="ECO:0007669"/>
    <property type="project" value="UniProtKB-SubCell"/>
</dbReference>
<feature type="region of interest" description="Disordered" evidence="7">
    <location>
        <begin position="355"/>
        <end position="381"/>
    </location>
</feature>
<dbReference type="Gene3D" id="2.120.10.70">
    <property type="entry name" value="Fucose-specific lectin"/>
    <property type="match status" value="2"/>
</dbReference>
<dbReference type="SUPFAM" id="SSF49344">
    <property type="entry name" value="CBD9-like"/>
    <property type="match status" value="1"/>
</dbReference>
<keyword evidence="4" id="KW-0249">Electron transport</keyword>
<feature type="domain" description="DOMON" evidence="9">
    <location>
        <begin position="508"/>
        <end position="592"/>
    </location>
</feature>
<keyword evidence="6 8" id="KW-0472">Membrane</keyword>
<feature type="transmembrane region" description="Helical" evidence="8">
    <location>
        <begin position="12"/>
        <end position="33"/>
    </location>
</feature>
<protein>
    <submittedName>
        <fullName evidence="11">WGS project CBMG000000000 data, contig CS5907-c003342</fullName>
    </submittedName>
</protein>
<gene>
    <name evidence="11" type="ORF">BN851_0138970</name>
</gene>
<evidence type="ECO:0000259" key="9">
    <source>
        <dbReference type="SMART" id="SM00664"/>
    </source>
</evidence>
<evidence type="ECO:0000256" key="3">
    <source>
        <dbReference type="ARBA" id="ARBA00022692"/>
    </source>
</evidence>
<keyword evidence="5 8" id="KW-1133">Transmembrane helix</keyword>
<evidence type="ECO:0000256" key="4">
    <source>
        <dbReference type="ARBA" id="ARBA00022982"/>
    </source>
</evidence>
<evidence type="ECO:0000259" key="10">
    <source>
        <dbReference type="SMART" id="SM00665"/>
    </source>
</evidence>
<name>A0A090MG79_9HYPO</name>
<comment type="subcellular location">
    <subcellularLocation>
        <location evidence="1">Membrane</location>
    </subcellularLocation>
</comment>
<dbReference type="PANTHER" id="PTHR47797">
    <property type="entry name" value="DEHYDROGENASE, PUTATIVE (AFU_ORTHOLOGUE AFUA_8G05805)-RELATED"/>
    <property type="match status" value="1"/>
</dbReference>
<comment type="caution">
    <text evidence="11">The sequence shown here is derived from an EMBL/GenBank/DDBJ whole genome shotgun (WGS) entry which is preliminary data.</text>
</comment>
<dbReference type="InterPro" id="IPR015920">
    <property type="entry name" value="Cellobiose_DH-like_cyt"/>
</dbReference>
<keyword evidence="2" id="KW-0813">Transport</keyword>
<evidence type="ECO:0000256" key="1">
    <source>
        <dbReference type="ARBA" id="ARBA00004370"/>
    </source>
</evidence>
<dbReference type="Gene3D" id="1.20.120.1770">
    <property type="match status" value="1"/>
</dbReference>
<accession>A0A090MG79</accession>
<feature type="compositionally biased region" description="Low complexity" evidence="7">
    <location>
        <begin position="367"/>
        <end position="378"/>
    </location>
</feature>
<reference evidence="11" key="1">
    <citation type="submission" date="2013-05" db="EMBL/GenBank/DDBJ databases">
        <title>Draft genome sequences of six wheat associated Fusarium spp. isolates.</title>
        <authorList>
            <person name="Moolhuijzen P.M."/>
            <person name="Manners J.M."/>
            <person name="Wilcox S."/>
            <person name="Bellgard M.I."/>
            <person name="Gardiner D.M."/>
        </authorList>
    </citation>
    <scope>NUCLEOTIDE SEQUENCE</scope>
    <source>
        <strain evidence="11">CS5907</strain>
    </source>
</reference>
<organism evidence="11">
    <name type="scientific">Fusarium acuminatum CS5907</name>
    <dbReference type="NCBI Taxonomy" id="1318461"/>
    <lineage>
        <taxon>Eukaryota</taxon>
        <taxon>Fungi</taxon>
        <taxon>Dikarya</taxon>
        <taxon>Ascomycota</taxon>
        <taxon>Pezizomycotina</taxon>
        <taxon>Sordariomycetes</taxon>
        <taxon>Hypocreomycetidae</taxon>
        <taxon>Hypocreales</taxon>
        <taxon>Nectriaceae</taxon>
        <taxon>Fusarium</taxon>
        <taxon>Fusarium tricinctum species complex</taxon>
    </lineage>
</organism>
<feature type="transmembrane region" description="Helical" evidence="8">
    <location>
        <begin position="772"/>
        <end position="793"/>
    </location>
</feature>
<dbReference type="InterPro" id="IPR006593">
    <property type="entry name" value="Cyt_b561/ferric_Rdtase_TM"/>
</dbReference>
<dbReference type="SMART" id="SM00665">
    <property type="entry name" value="B561"/>
    <property type="match status" value="1"/>
</dbReference>
<feature type="transmembrane region" description="Helical" evidence="8">
    <location>
        <begin position="800"/>
        <end position="823"/>
    </location>
</feature>
<dbReference type="Gene3D" id="2.60.40.1210">
    <property type="entry name" value="Cellobiose dehydrogenase, cytochrome domain"/>
    <property type="match status" value="1"/>
</dbReference>
<dbReference type="AlphaFoldDB" id="A0A090MG79"/>
<proteinExistence type="predicted"/>
<feature type="transmembrane region" description="Helical" evidence="8">
    <location>
        <begin position="704"/>
        <end position="723"/>
    </location>
</feature>
<keyword evidence="3 8" id="KW-0812">Transmembrane</keyword>
<dbReference type="Pfam" id="PF10348">
    <property type="entry name" value="DUF2427"/>
    <property type="match status" value="1"/>
</dbReference>
<feature type="region of interest" description="Disordered" evidence="7">
    <location>
        <begin position="427"/>
        <end position="447"/>
    </location>
</feature>
<evidence type="ECO:0000256" key="5">
    <source>
        <dbReference type="ARBA" id="ARBA00022989"/>
    </source>
</evidence>
<evidence type="ECO:0000256" key="6">
    <source>
        <dbReference type="ARBA" id="ARBA00023136"/>
    </source>
</evidence>
<sequence>MVYGFQMQSLQITLFVIIIFAKFALGMTGWWAWSPDALTPHLAFQDAGSGDILHSACNSNGTAIFPVDKPFIFPINYKAKPATALAASVFYQGSDGSLINAFFHCNFTTGAYKTTDEGEWKLSDAIGRFSVYDKTGLSVAELGDAGGFRVFYHDEEEQVNLLAYDDDTDWLYLGPIAIKSAAGSSISSVQTNGTNVSVVFPYSDANVAVADFQSTYKDKWILSSFPMPFSSPFPTNRTDPSDITFAASEPPFSLPAYDKVNVQLRLAANNNATLSMFYIGKDRKLHQTTQTYGQWAVVRGEWPEAEEEFAPLALVTPVKSNEIWIYYRSTEGDLLELHQQEGIWLQPTKLSTKNETLVDGDSDFENPDNGGNSSGGNDTIARGDVGSDLSLGAKAGLGIGIGVGVSVLLLTVAILFRRRKSARALKAEDQAQSSDGPVEETNACHTQSQHSAEGYSIVASDRPHELAGAPNLHASEDIKFRWAVPDSAVDSGLGNVYFQLDAPDTYAWVSLGIGGWMRDAAIVVMFKDGEGNVTLSTRDGRHHVMPEYVERSNIQLLEGSGVRDGRMVANVQCSGCQNLDLASQNSWIAAWSRVYPLSSTEPASNIGIHEAKTIMNVDFAQARIPSDRNPFLQAVGNSHGKSNGDGKNFPRSPVVELDTRDAEYDAVLIAHGVIMTTVFVALYPLGALLMPLLGRWFLHSTSQIFSWLLMWVGFCLGVVYANHIGILGKQTHTQLGLAIVTLLSIQPVLGWIHHHRYTKNEGRGVIKHIHVWYGRVLMILGIVDGGFGLKLAGQTSEIWIIAYGVVAGVLIMAYIGSIAYMLIVAPRRMGRGDYARPSPGELS</sequence>
<dbReference type="InterPro" id="IPR018825">
    <property type="entry name" value="DUF2427"/>
</dbReference>
<dbReference type="CDD" id="cd09630">
    <property type="entry name" value="CDH_like_cytochrome"/>
    <property type="match status" value="1"/>
</dbReference>
<feature type="transmembrane region" description="Helical" evidence="8">
    <location>
        <begin position="666"/>
        <end position="692"/>
    </location>
</feature>